<evidence type="ECO:0000313" key="2">
    <source>
        <dbReference type="Proteomes" id="UP000054359"/>
    </source>
</evidence>
<keyword evidence="2" id="KW-1185">Reference proteome</keyword>
<feature type="non-terminal residue" evidence="1">
    <location>
        <position position="72"/>
    </location>
</feature>
<organism evidence="1 2">
    <name type="scientific">Stegodyphus mimosarum</name>
    <name type="common">African social velvet spider</name>
    <dbReference type="NCBI Taxonomy" id="407821"/>
    <lineage>
        <taxon>Eukaryota</taxon>
        <taxon>Metazoa</taxon>
        <taxon>Ecdysozoa</taxon>
        <taxon>Arthropoda</taxon>
        <taxon>Chelicerata</taxon>
        <taxon>Arachnida</taxon>
        <taxon>Araneae</taxon>
        <taxon>Araneomorphae</taxon>
        <taxon>Entelegynae</taxon>
        <taxon>Eresoidea</taxon>
        <taxon>Eresidae</taxon>
        <taxon>Stegodyphus</taxon>
    </lineage>
</organism>
<dbReference type="Proteomes" id="UP000054359">
    <property type="component" value="Unassembled WGS sequence"/>
</dbReference>
<protein>
    <submittedName>
        <fullName evidence="1">Uncharacterized protein</fullName>
    </submittedName>
</protein>
<dbReference type="AlphaFoldDB" id="A0A087U8Z7"/>
<reference evidence="1 2" key="1">
    <citation type="submission" date="2013-11" db="EMBL/GenBank/DDBJ databases">
        <title>Genome sequencing of Stegodyphus mimosarum.</title>
        <authorList>
            <person name="Bechsgaard J."/>
        </authorList>
    </citation>
    <scope>NUCLEOTIDE SEQUENCE [LARGE SCALE GENOMIC DNA]</scope>
</reference>
<evidence type="ECO:0000313" key="1">
    <source>
        <dbReference type="EMBL" id="KFM73836.1"/>
    </source>
</evidence>
<name>A0A087U8Z7_STEMI</name>
<accession>A0A087U8Z7</accession>
<dbReference type="EMBL" id="KK118782">
    <property type="protein sequence ID" value="KFM73836.1"/>
    <property type="molecule type" value="Genomic_DNA"/>
</dbReference>
<proteinExistence type="predicted"/>
<gene>
    <name evidence="1" type="ORF">X975_12383</name>
</gene>
<sequence length="72" mass="8274">MDSFASEAPIDLKRGACGDSSKSLCRCCRINFKNIKEDKKPSKVLYWEIPRPKFSGISVTKQEYKIHPLVKR</sequence>
<dbReference type="OrthoDB" id="6433650at2759"/>